<dbReference type="AlphaFoldDB" id="A0A919KND3"/>
<evidence type="ECO:0000313" key="3">
    <source>
        <dbReference type="EMBL" id="GHH66419.1"/>
    </source>
</evidence>
<reference evidence="3" key="2">
    <citation type="submission" date="2020-09" db="EMBL/GenBank/DDBJ databases">
        <authorList>
            <person name="Sun Q."/>
            <person name="Ohkuma M."/>
        </authorList>
    </citation>
    <scope>NUCLEOTIDE SEQUENCE</scope>
    <source>
        <strain evidence="3">JCM 4646</strain>
    </source>
</reference>
<keyword evidence="2" id="KW-0472">Membrane</keyword>
<dbReference type="RefSeq" id="WP_229927306.1">
    <property type="nucleotide sequence ID" value="NZ_BNBO01000007.1"/>
</dbReference>
<protein>
    <submittedName>
        <fullName evidence="3">Uncharacterized protein</fullName>
    </submittedName>
</protein>
<dbReference type="EMBL" id="BNBO01000007">
    <property type="protein sequence ID" value="GHH66419.1"/>
    <property type="molecule type" value="Genomic_DNA"/>
</dbReference>
<name>A0A919KND3_9ACTN</name>
<comment type="caution">
    <text evidence="3">The sequence shown here is derived from an EMBL/GenBank/DDBJ whole genome shotgun (WGS) entry which is preliminary data.</text>
</comment>
<evidence type="ECO:0000256" key="1">
    <source>
        <dbReference type="SAM" id="Coils"/>
    </source>
</evidence>
<keyword evidence="4" id="KW-1185">Reference proteome</keyword>
<accession>A0A919KND3</accession>
<evidence type="ECO:0000256" key="2">
    <source>
        <dbReference type="SAM" id="Phobius"/>
    </source>
</evidence>
<keyword evidence="2" id="KW-1133">Transmembrane helix</keyword>
<proteinExistence type="predicted"/>
<sequence length="91" mass="9918">MNHGDPDGQPGLGVEVAVKLEHIRGIMETGFARLNGRLDVVSTRIAQLEDEVATLREEMEAVQRSRWPLPSLAALTGIGALVLSVVVYLQR</sequence>
<feature type="coiled-coil region" evidence="1">
    <location>
        <begin position="31"/>
        <end position="65"/>
    </location>
</feature>
<reference evidence="3" key="1">
    <citation type="journal article" date="2014" name="Int. J. Syst. Evol. Microbiol.">
        <title>Complete genome sequence of Corynebacterium casei LMG S-19264T (=DSM 44701T), isolated from a smear-ripened cheese.</title>
        <authorList>
            <consortium name="US DOE Joint Genome Institute (JGI-PGF)"/>
            <person name="Walter F."/>
            <person name="Albersmeier A."/>
            <person name="Kalinowski J."/>
            <person name="Ruckert C."/>
        </authorList>
    </citation>
    <scope>NUCLEOTIDE SEQUENCE</scope>
    <source>
        <strain evidence="3">JCM 4646</strain>
    </source>
</reference>
<evidence type="ECO:0000313" key="4">
    <source>
        <dbReference type="Proteomes" id="UP000617734"/>
    </source>
</evidence>
<gene>
    <name evidence="3" type="ORF">GCM10018781_20330</name>
</gene>
<keyword evidence="2" id="KW-0812">Transmembrane</keyword>
<feature type="transmembrane region" description="Helical" evidence="2">
    <location>
        <begin position="69"/>
        <end position="89"/>
    </location>
</feature>
<dbReference type="Proteomes" id="UP000617734">
    <property type="component" value="Unassembled WGS sequence"/>
</dbReference>
<keyword evidence="1" id="KW-0175">Coiled coil</keyword>
<dbReference type="GeneID" id="95352509"/>
<organism evidence="3 4">
    <name type="scientific">Kitasatospora indigofera</name>
    <dbReference type="NCBI Taxonomy" id="67307"/>
    <lineage>
        <taxon>Bacteria</taxon>
        <taxon>Bacillati</taxon>
        <taxon>Actinomycetota</taxon>
        <taxon>Actinomycetes</taxon>
        <taxon>Kitasatosporales</taxon>
        <taxon>Streptomycetaceae</taxon>
        <taxon>Kitasatospora</taxon>
    </lineage>
</organism>